<keyword evidence="3" id="KW-1185">Reference proteome</keyword>
<evidence type="ECO:0000313" key="2">
    <source>
        <dbReference type="Ensembl" id="ENSHHUP00000001099.1"/>
    </source>
</evidence>
<reference evidence="2" key="3">
    <citation type="submission" date="2025-09" db="UniProtKB">
        <authorList>
            <consortium name="Ensembl"/>
        </authorList>
    </citation>
    <scope>IDENTIFICATION</scope>
</reference>
<accession>A0A4W5JN13</accession>
<name>A0A4W5JN13_9TELE</name>
<sequence>MYCRLGFALKKGGSFSSEQLHPTWKTAPSVNRLKSTVDPKQMLLSWEQGSPVMEAGSSATDTTSLEDQGENLHSYPPEHTLALSQAAQSNPSSLIPGLFVLSQNNPIHCIMGL</sequence>
<evidence type="ECO:0000313" key="3">
    <source>
        <dbReference type="Proteomes" id="UP000314982"/>
    </source>
</evidence>
<dbReference type="Proteomes" id="UP000314982">
    <property type="component" value="Unassembled WGS sequence"/>
</dbReference>
<organism evidence="2 3">
    <name type="scientific">Hucho hucho</name>
    <name type="common">huchen</name>
    <dbReference type="NCBI Taxonomy" id="62062"/>
    <lineage>
        <taxon>Eukaryota</taxon>
        <taxon>Metazoa</taxon>
        <taxon>Chordata</taxon>
        <taxon>Craniata</taxon>
        <taxon>Vertebrata</taxon>
        <taxon>Euteleostomi</taxon>
        <taxon>Actinopterygii</taxon>
        <taxon>Neopterygii</taxon>
        <taxon>Teleostei</taxon>
        <taxon>Protacanthopterygii</taxon>
        <taxon>Salmoniformes</taxon>
        <taxon>Salmonidae</taxon>
        <taxon>Salmoninae</taxon>
        <taxon>Hucho</taxon>
    </lineage>
</organism>
<protein>
    <submittedName>
        <fullName evidence="2">Uncharacterized protein</fullName>
    </submittedName>
</protein>
<reference evidence="3" key="1">
    <citation type="submission" date="2018-06" db="EMBL/GenBank/DDBJ databases">
        <title>Genome assembly of Danube salmon.</title>
        <authorList>
            <person name="Macqueen D.J."/>
            <person name="Gundappa M.K."/>
        </authorList>
    </citation>
    <scope>NUCLEOTIDE SEQUENCE [LARGE SCALE GENOMIC DNA]</scope>
</reference>
<reference evidence="2" key="2">
    <citation type="submission" date="2025-08" db="UniProtKB">
        <authorList>
            <consortium name="Ensembl"/>
        </authorList>
    </citation>
    <scope>IDENTIFICATION</scope>
</reference>
<feature type="compositionally biased region" description="Polar residues" evidence="1">
    <location>
        <begin position="57"/>
        <end position="66"/>
    </location>
</feature>
<dbReference type="STRING" id="62062.ENSHHUP00000001099"/>
<dbReference type="Ensembl" id="ENSHHUT00000001130.1">
    <property type="protein sequence ID" value="ENSHHUP00000001099.1"/>
    <property type="gene ID" value="ENSHHUG00000000757.1"/>
</dbReference>
<proteinExistence type="predicted"/>
<evidence type="ECO:0000256" key="1">
    <source>
        <dbReference type="SAM" id="MobiDB-lite"/>
    </source>
</evidence>
<dbReference type="AlphaFoldDB" id="A0A4W5JN13"/>
<feature type="region of interest" description="Disordered" evidence="1">
    <location>
        <begin position="49"/>
        <end position="78"/>
    </location>
</feature>